<keyword evidence="9 10" id="KW-0143">Chaperone</keyword>
<protein>
    <recommendedName>
        <fullName evidence="3 10">Heme chaperone HemW</fullName>
    </recommendedName>
</protein>
<evidence type="ECO:0000256" key="7">
    <source>
        <dbReference type="ARBA" id="ARBA00023004"/>
    </source>
</evidence>
<evidence type="ECO:0000256" key="2">
    <source>
        <dbReference type="ARBA" id="ARBA00006100"/>
    </source>
</evidence>
<dbReference type="SMART" id="SM00729">
    <property type="entry name" value="Elp3"/>
    <property type="match status" value="1"/>
</dbReference>
<evidence type="ECO:0000313" key="13">
    <source>
        <dbReference type="Proteomes" id="UP000662572"/>
    </source>
</evidence>
<comment type="function">
    <text evidence="10">Probably acts as a heme chaperone, transferring heme to an unknown acceptor. Binds one molecule of heme per monomer, possibly covalently. Binds 1 [4Fe-4S] cluster. The cluster is coordinated with 3 cysteines and an exchangeable S-adenosyl-L-methionine.</text>
</comment>
<keyword evidence="7 10" id="KW-0408">Iron</keyword>
<evidence type="ECO:0000256" key="8">
    <source>
        <dbReference type="ARBA" id="ARBA00023014"/>
    </source>
</evidence>
<dbReference type="AlphaFoldDB" id="A0A918UPX0"/>
<evidence type="ECO:0000256" key="10">
    <source>
        <dbReference type="RuleBase" id="RU364116"/>
    </source>
</evidence>
<dbReference type="GO" id="GO:0046872">
    <property type="term" value="F:metal ion binding"/>
    <property type="evidence" value="ECO:0007669"/>
    <property type="project" value="UniProtKB-UniRule"/>
</dbReference>
<dbReference type="InterPro" id="IPR004559">
    <property type="entry name" value="HemW-like"/>
</dbReference>
<dbReference type="Pfam" id="PF06969">
    <property type="entry name" value="HemN_C"/>
    <property type="match status" value="1"/>
</dbReference>
<evidence type="ECO:0000256" key="1">
    <source>
        <dbReference type="ARBA" id="ARBA00001966"/>
    </source>
</evidence>
<comment type="caution">
    <text evidence="12">The sequence shown here is derived from an EMBL/GenBank/DDBJ whole genome shotgun (WGS) entry which is preliminary data.</text>
</comment>
<keyword evidence="8 10" id="KW-0411">Iron-sulfur</keyword>
<evidence type="ECO:0000256" key="4">
    <source>
        <dbReference type="ARBA" id="ARBA00022617"/>
    </source>
</evidence>
<dbReference type="SFLD" id="SFLDG01065">
    <property type="entry name" value="anaerobic_coproporphyrinogen-I"/>
    <property type="match status" value="1"/>
</dbReference>
<dbReference type="NCBIfam" id="TIGR00539">
    <property type="entry name" value="hemN_rel"/>
    <property type="match status" value="1"/>
</dbReference>
<name>A0A918UPX0_9CAUL</name>
<dbReference type="Pfam" id="PF04055">
    <property type="entry name" value="Radical_SAM"/>
    <property type="match status" value="1"/>
</dbReference>
<comment type="similarity">
    <text evidence="2">Belongs to the anaerobic coproporphyrinogen-III oxidase family. HemW subfamily.</text>
</comment>
<evidence type="ECO:0000256" key="5">
    <source>
        <dbReference type="ARBA" id="ARBA00022691"/>
    </source>
</evidence>
<evidence type="ECO:0000313" key="12">
    <source>
        <dbReference type="EMBL" id="GGZ25316.1"/>
    </source>
</evidence>
<keyword evidence="13" id="KW-1185">Reference proteome</keyword>
<keyword evidence="10" id="KW-0963">Cytoplasm</keyword>
<dbReference type="GO" id="GO:0051539">
    <property type="term" value="F:4 iron, 4 sulfur cluster binding"/>
    <property type="evidence" value="ECO:0007669"/>
    <property type="project" value="UniProtKB-UniRule"/>
</dbReference>
<dbReference type="EMBL" id="BMZB01000001">
    <property type="protein sequence ID" value="GGZ25316.1"/>
    <property type="molecule type" value="Genomic_DNA"/>
</dbReference>
<comment type="cofactor">
    <cofactor evidence="1">
        <name>[4Fe-4S] cluster</name>
        <dbReference type="ChEBI" id="CHEBI:49883"/>
    </cofactor>
</comment>
<dbReference type="GO" id="GO:0005737">
    <property type="term" value="C:cytoplasm"/>
    <property type="evidence" value="ECO:0007669"/>
    <property type="project" value="UniProtKB-SubCell"/>
</dbReference>
<keyword evidence="4 10" id="KW-0349">Heme</keyword>
<dbReference type="PROSITE" id="PS51918">
    <property type="entry name" value="RADICAL_SAM"/>
    <property type="match status" value="1"/>
</dbReference>
<dbReference type="InterPro" id="IPR010723">
    <property type="entry name" value="HemN_C"/>
</dbReference>
<dbReference type="InterPro" id="IPR058240">
    <property type="entry name" value="rSAM_sf"/>
</dbReference>
<dbReference type="SFLD" id="SFLDS00029">
    <property type="entry name" value="Radical_SAM"/>
    <property type="match status" value="1"/>
</dbReference>
<reference evidence="12" key="2">
    <citation type="submission" date="2020-09" db="EMBL/GenBank/DDBJ databases">
        <authorList>
            <person name="Sun Q."/>
            <person name="Kim S."/>
        </authorList>
    </citation>
    <scope>NUCLEOTIDE SEQUENCE</scope>
    <source>
        <strain evidence="12">KCTC 32296</strain>
    </source>
</reference>
<feature type="domain" description="Radical SAM core" evidence="11">
    <location>
        <begin position="1"/>
        <end position="236"/>
    </location>
</feature>
<sequence length="377" mass="41383">MTNTVALYVHWPYCSRICPYCDFNVTRDRGQTARQTALFEAILTDLKTHADLLGPRRLVSIFFGGGTPSLMKPEWVAEIVAMARTLLPPDGDIEVSLEANPTDAEIARYETFKAAGINRLSLGVQSLNDQALKFLGRNHSAREALIGLETARAVFGRVSIDLIYALPDQTLAAWADELRTAAKLGIEHISPYQLSLEPGTAFGRAARRGTLKIPPPDMGEAFYNKTQSVLEVLGFDAYEVSNHAKGRAAQSAHNRAIWEGVDYIGIGPGAHGRVTIDGVRYATVALSDLLTYTAQVQMTSTGVAREALGPQDADEEALMLGLRLRDGVDLARFKTLDIRARAMSLIKDRFLNIENNRLSATPKGRVVLDRLIYELLS</sequence>
<reference evidence="12" key="1">
    <citation type="journal article" date="2014" name="Int. J. Syst. Evol. Microbiol.">
        <title>Complete genome sequence of Corynebacterium casei LMG S-19264T (=DSM 44701T), isolated from a smear-ripened cheese.</title>
        <authorList>
            <consortium name="US DOE Joint Genome Institute (JGI-PGF)"/>
            <person name="Walter F."/>
            <person name="Albersmeier A."/>
            <person name="Kalinowski J."/>
            <person name="Ruckert C."/>
        </authorList>
    </citation>
    <scope>NUCLEOTIDE SEQUENCE</scope>
    <source>
        <strain evidence="12">KCTC 32296</strain>
    </source>
</reference>
<gene>
    <name evidence="12" type="ORF">GCM10011273_08340</name>
</gene>
<dbReference type="SFLD" id="SFLDF00562">
    <property type="entry name" value="HemN-like__clustered_with_heat"/>
    <property type="match status" value="1"/>
</dbReference>
<evidence type="ECO:0000256" key="3">
    <source>
        <dbReference type="ARBA" id="ARBA00017228"/>
    </source>
</evidence>
<proteinExistence type="inferred from homology"/>
<accession>A0A918UPX0</accession>
<keyword evidence="5 10" id="KW-0949">S-adenosyl-L-methionine</keyword>
<keyword evidence="10" id="KW-0004">4Fe-4S</keyword>
<keyword evidence="6 10" id="KW-0479">Metal-binding</keyword>
<organism evidence="12 13">
    <name type="scientific">Asticcacaulis endophyticus</name>
    <dbReference type="NCBI Taxonomy" id="1395890"/>
    <lineage>
        <taxon>Bacteria</taxon>
        <taxon>Pseudomonadati</taxon>
        <taxon>Pseudomonadota</taxon>
        <taxon>Alphaproteobacteria</taxon>
        <taxon>Caulobacterales</taxon>
        <taxon>Caulobacteraceae</taxon>
        <taxon>Asticcacaulis</taxon>
    </lineage>
</organism>
<evidence type="ECO:0000256" key="9">
    <source>
        <dbReference type="ARBA" id="ARBA00023186"/>
    </source>
</evidence>
<dbReference type="PANTHER" id="PTHR13932:SF5">
    <property type="entry name" value="RADICAL S-ADENOSYL METHIONINE DOMAIN-CONTAINING PROTEIN 1, MITOCHONDRIAL"/>
    <property type="match status" value="1"/>
</dbReference>
<dbReference type="Gene3D" id="3.20.20.70">
    <property type="entry name" value="Aldolase class I"/>
    <property type="match status" value="1"/>
</dbReference>
<dbReference type="GO" id="GO:0004109">
    <property type="term" value="F:coproporphyrinogen oxidase activity"/>
    <property type="evidence" value="ECO:0007669"/>
    <property type="project" value="InterPro"/>
</dbReference>
<dbReference type="CDD" id="cd01335">
    <property type="entry name" value="Radical_SAM"/>
    <property type="match status" value="1"/>
</dbReference>
<dbReference type="InterPro" id="IPR006638">
    <property type="entry name" value="Elp3/MiaA/NifB-like_rSAM"/>
</dbReference>
<dbReference type="InterPro" id="IPR013785">
    <property type="entry name" value="Aldolase_TIM"/>
</dbReference>
<evidence type="ECO:0000256" key="6">
    <source>
        <dbReference type="ARBA" id="ARBA00022723"/>
    </source>
</evidence>
<evidence type="ECO:0000259" key="11">
    <source>
        <dbReference type="PROSITE" id="PS51918"/>
    </source>
</evidence>
<dbReference type="InterPro" id="IPR007197">
    <property type="entry name" value="rSAM"/>
</dbReference>
<dbReference type="SUPFAM" id="SSF102114">
    <property type="entry name" value="Radical SAM enzymes"/>
    <property type="match status" value="1"/>
</dbReference>
<dbReference type="Proteomes" id="UP000662572">
    <property type="component" value="Unassembled WGS sequence"/>
</dbReference>
<dbReference type="GO" id="GO:0006779">
    <property type="term" value="P:porphyrin-containing compound biosynthetic process"/>
    <property type="evidence" value="ECO:0007669"/>
    <property type="project" value="InterPro"/>
</dbReference>
<comment type="subcellular location">
    <subcellularLocation>
        <location evidence="10">Cytoplasm</location>
    </subcellularLocation>
</comment>
<dbReference type="InterPro" id="IPR034505">
    <property type="entry name" value="Coproporphyrinogen-III_oxidase"/>
</dbReference>
<dbReference type="SFLD" id="SFLDF00288">
    <property type="entry name" value="HemN-like__clustered_with_nucl"/>
    <property type="match status" value="1"/>
</dbReference>
<dbReference type="PANTHER" id="PTHR13932">
    <property type="entry name" value="COPROPORPHYRINIGEN III OXIDASE"/>
    <property type="match status" value="1"/>
</dbReference>
<dbReference type="RefSeq" id="WP_189485090.1">
    <property type="nucleotide sequence ID" value="NZ_BMZB01000001.1"/>
</dbReference>